<keyword evidence="1" id="KW-0233">DNA recombination</keyword>
<organism evidence="3 4">
    <name type="scientific">Cymbomonas tetramitiformis</name>
    <dbReference type="NCBI Taxonomy" id="36881"/>
    <lineage>
        <taxon>Eukaryota</taxon>
        <taxon>Viridiplantae</taxon>
        <taxon>Chlorophyta</taxon>
        <taxon>Pyramimonadophyceae</taxon>
        <taxon>Pyramimonadales</taxon>
        <taxon>Pyramimonadaceae</taxon>
        <taxon>Cymbomonas</taxon>
    </lineage>
</organism>
<feature type="domain" description="HRDC" evidence="2">
    <location>
        <begin position="135"/>
        <end position="214"/>
    </location>
</feature>
<dbReference type="GO" id="GO:0043139">
    <property type="term" value="F:5'-3' DNA helicase activity"/>
    <property type="evidence" value="ECO:0007669"/>
    <property type="project" value="UniProtKB-EC"/>
</dbReference>
<dbReference type="AlphaFoldDB" id="A0AAE0BTQ7"/>
<keyword evidence="1" id="KW-0234">DNA repair</keyword>
<dbReference type="InterPro" id="IPR010285">
    <property type="entry name" value="DNA_helicase_pif1-like_DEAD"/>
</dbReference>
<dbReference type="PANTHER" id="PTHR47642">
    <property type="entry name" value="ATP-DEPENDENT DNA HELICASE"/>
    <property type="match status" value="1"/>
</dbReference>
<dbReference type="GO" id="GO:0000723">
    <property type="term" value="P:telomere maintenance"/>
    <property type="evidence" value="ECO:0007669"/>
    <property type="project" value="InterPro"/>
</dbReference>
<dbReference type="GO" id="GO:0016787">
    <property type="term" value="F:hydrolase activity"/>
    <property type="evidence" value="ECO:0007669"/>
    <property type="project" value="UniProtKB-KW"/>
</dbReference>
<keyword evidence="1" id="KW-0347">Helicase</keyword>
<feature type="domain" description="HRDC" evidence="2">
    <location>
        <begin position="240"/>
        <end position="320"/>
    </location>
</feature>
<accession>A0AAE0BTQ7</accession>
<dbReference type="SUPFAM" id="SSF52540">
    <property type="entry name" value="P-loop containing nucleoside triphosphate hydrolases"/>
    <property type="match status" value="2"/>
</dbReference>
<keyword evidence="4" id="KW-1185">Reference proteome</keyword>
<dbReference type="SMART" id="SM00341">
    <property type="entry name" value="HRDC"/>
    <property type="match status" value="3"/>
</dbReference>
<evidence type="ECO:0000256" key="1">
    <source>
        <dbReference type="RuleBase" id="RU363044"/>
    </source>
</evidence>
<dbReference type="InterPro" id="IPR002121">
    <property type="entry name" value="HRDC_dom"/>
</dbReference>
<reference evidence="3 4" key="1">
    <citation type="journal article" date="2015" name="Genome Biol. Evol.">
        <title>Comparative Genomics of a Bacterivorous Green Alga Reveals Evolutionary Causalities and Consequences of Phago-Mixotrophic Mode of Nutrition.</title>
        <authorList>
            <person name="Burns J.A."/>
            <person name="Paasch A."/>
            <person name="Narechania A."/>
            <person name="Kim E."/>
        </authorList>
    </citation>
    <scope>NUCLEOTIDE SEQUENCE [LARGE SCALE GENOMIC DNA]</scope>
    <source>
        <strain evidence="3 4">PLY_AMNH</strain>
    </source>
</reference>
<gene>
    <name evidence="3" type="ORF">CYMTET_48236</name>
</gene>
<dbReference type="Gene3D" id="3.40.50.300">
    <property type="entry name" value="P-loop containing nucleotide triphosphate hydrolases"/>
    <property type="match status" value="1"/>
</dbReference>
<keyword evidence="1" id="KW-0227">DNA damage</keyword>
<dbReference type="GO" id="GO:0006281">
    <property type="term" value="P:DNA repair"/>
    <property type="evidence" value="ECO:0007669"/>
    <property type="project" value="UniProtKB-KW"/>
</dbReference>
<dbReference type="InterPro" id="IPR027417">
    <property type="entry name" value="P-loop_NTPase"/>
</dbReference>
<comment type="catalytic activity">
    <reaction evidence="1">
        <text>ATP + H2O = ADP + phosphate + H(+)</text>
        <dbReference type="Rhea" id="RHEA:13065"/>
        <dbReference type="ChEBI" id="CHEBI:15377"/>
        <dbReference type="ChEBI" id="CHEBI:15378"/>
        <dbReference type="ChEBI" id="CHEBI:30616"/>
        <dbReference type="ChEBI" id="CHEBI:43474"/>
        <dbReference type="ChEBI" id="CHEBI:456216"/>
        <dbReference type="EC" id="5.6.2.3"/>
    </reaction>
</comment>
<dbReference type="EMBL" id="LGRX02033250">
    <property type="protein sequence ID" value="KAK3242043.1"/>
    <property type="molecule type" value="Genomic_DNA"/>
</dbReference>
<keyword evidence="1" id="KW-0547">Nucleotide-binding</keyword>
<feature type="domain" description="HRDC" evidence="2">
    <location>
        <begin position="34"/>
        <end position="114"/>
    </location>
</feature>
<dbReference type="InterPro" id="IPR051055">
    <property type="entry name" value="PIF1_helicase"/>
</dbReference>
<sequence>MFPSTKNRLIPSSFSKQSDKIPLHAMSQPGLAPAGLSDTLYNTLSDWRKRVSSEIQKPAFIVASNALLESISRNRPRTRAELLAVSGLGPAKVEQYGNAILQITTDSKWDGLVHTAAVAVSQHPKLPEAAAQGTVPADNPLLVELKKWRLNLSREKEVKAYRIASNALLEAIVHRRPQTHADLHVISGYGTAKMEFSDAILRMTRDSKWDSLAPWSSEAAMASCPAPAGGTFAPPIGAVSNNACPLLADLKRWRKTKSGEDQKPAFMIAPEPALEEIARKRPSTLSQLAAIRGLDANQVKQSGKDLLELIEYHTQLSSLKRPAHQNVCAEPPASKASRPHEPLAMSLSSSQAASVHDALRQQAAREARYQPTPDAVGMTLTSRPLTAEQQHVVDEAMAGSSIFFTGSAGVGKSLVLRAVVAALRRRYPSEGAVQVCAPTGIAAILVEGFTVHKFAGCGLAKGSAGGLAAHIQKSPKALQRWLDTTVLVIDEVSMLEGLFFSKLEEVARILRNNNRPFGGIQLVLCGDFFQLPPVAQWQGQPDFIFRTPAWRSCVRVMIELTQVHRQSDQNFVRMLNEVRRGQLSEATFFEFRRHCSQPLPPVDGVLPSMLYTHNADVDRENEVHLRNLSGEETVFRATDQGPRDAIQELDKICPAPAALRLKPGAQVVVVWNMGDNIVNGTRGVVVGYKTLCPEELASMV</sequence>
<evidence type="ECO:0000259" key="2">
    <source>
        <dbReference type="PROSITE" id="PS50967"/>
    </source>
</evidence>
<dbReference type="InterPro" id="IPR010997">
    <property type="entry name" value="HRDC-like_sf"/>
</dbReference>
<dbReference type="PANTHER" id="PTHR47642:SF7">
    <property type="entry name" value="ATP-DEPENDENT DNA HELICASE PIF1"/>
    <property type="match status" value="1"/>
</dbReference>
<dbReference type="SUPFAM" id="SSF47819">
    <property type="entry name" value="HRDC-like"/>
    <property type="match status" value="3"/>
</dbReference>
<dbReference type="Gene3D" id="1.10.150.80">
    <property type="entry name" value="HRDC domain"/>
    <property type="match status" value="3"/>
</dbReference>
<evidence type="ECO:0000313" key="3">
    <source>
        <dbReference type="EMBL" id="KAK3242043.1"/>
    </source>
</evidence>
<dbReference type="GO" id="GO:0005524">
    <property type="term" value="F:ATP binding"/>
    <property type="evidence" value="ECO:0007669"/>
    <property type="project" value="UniProtKB-KW"/>
</dbReference>
<comment type="caution">
    <text evidence="3">The sequence shown here is derived from an EMBL/GenBank/DDBJ whole genome shotgun (WGS) entry which is preliminary data.</text>
</comment>
<name>A0AAE0BTQ7_9CHLO</name>
<dbReference type="GO" id="GO:0006310">
    <property type="term" value="P:DNA recombination"/>
    <property type="evidence" value="ECO:0007669"/>
    <property type="project" value="UniProtKB-KW"/>
</dbReference>
<dbReference type="EC" id="5.6.2.3" evidence="1"/>
<evidence type="ECO:0000313" key="4">
    <source>
        <dbReference type="Proteomes" id="UP001190700"/>
    </source>
</evidence>
<dbReference type="Pfam" id="PF21530">
    <property type="entry name" value="Pif1_2B_dom"/>
    <property type="match status" value="1"/>
</dbReference>
<dbReference type="Pfam" id="PF05970">
    <property type="entry name" value="PIF1"/>
    <property type="match status" value="1"/>
</dbReference>
<dbReference type="Pfam" id="PF00570">
    <property type="entry name" value="HRDC"/>
    <property type="match status" value="3"/>
</dbReference>
<comment type="similarity">
    <text evidence="1">Belongs to the helicase family.</text>
</comment>
<keyword evidence="1" id="KW-0378">Hydrolase</keyword>
<dbReference type="InterPro" id="IPR049163">
    <property type="entry name" value="Pif1-like_2B_dom"/>
</dbReference>
<proteinExistence type="inferred from homology"/>
<dbReference type="InterPro" id="IPR044876">
    <property type="entry name" value="HRDC_dom_sf"/>
</dbReference>
<comment type="cofactor">
    <cofactor evidence="1">
        <name>Mg(2+)</name>
        <dbReference type="ChEBI" id="CHEBI:18420"/>
    </cofactor>
</comment>
<dbReference type="CDD" id="cd18037">
    <property type="entry name" value="DEXSc_Pif1_like"/>
    <property type="match status" value="1"/>
</dbReference>
<protein>
    <recommendedName>
        <fullName evidence="1">ATP-dependent DNA helicase</fullName>
        <ecNumber evidence="1">5.6.2.3</ecNumber>
    </recommendedName>
</protein>
<dbReference type="Proteomes" id="UP001190700">
    <property type="component" value="Unassembled WGS sequence"/>
</dbReference>
<dbReference type="GO" id="GO:0003676">
    <property type="term" value="F:nucleic acid binding"/>
    <property type="evidence" value="ECO:0007669"/>
    <property type="project" value="InterPro"/>
</dbReference>
<dbReference type="PROSITE" id="PS50967">
    <property type="entry name" value="HRDC"/>
    <property type="match status" value="3"/>
</dbReference>
<keyword evidence="1" id="KW-0067">ATP-binding</keyword>